<reference evidence="8" key="1">
    <citation type="submission" date="2021-02" db="EMBL/GenBank/DDBJ databases">
        <title>Natronogracilivirga saccharolytica gen. nov. sp. nov. a new anaerobic, haloalkiliphilic carbohydrate-fermenting bacterium from soda lake and proposing of Cyclonatronumiaceae fam. nov. in the phylum Balneolaeota.</title>
        <authorList>
            <person name="Zhilina T.N."/>
            <person name="Sorokin D.Y."/>
            <person name="Zavarzina D.G."/>
            <person name="Toshchakov S.V."/>
            <person name="Kublanov I.V."/>
        </authorList>
    </citation>
    <scope>NUCLEOTIDE SEQUENCE</scope>
    <source>
        <strain evidence="8">Z-1702</strain>
    </source>
</reference>
<keyword evidence="5" id="KW-0175">Coiled coil</keyword>
<evidence type="ECO:0000313" key="8">
    <source>
        <dbReference type="EMBL" id="MBP3193288.1"/>
    </source>
</evidence>
<evidence type="ECO:0000256" key="5">
    <source>
        <dbReference type="SAM" id="Coils"/>
    </source>
</evidence>
<keyword evidence="3 6" id="KW-1133">Transmembrane helix</keyword>
<keyword evidence="2 6" id="KW-0812">Transmembrane</keyword>
<sequence>MSQLFPKEIIENSQENNFSRHGTGTRVFYVFLLAIAFAGLGLLPLIKVDVGVRGHGMIRPVMDIVPVYSPVPGYVRKWEIYENSRVGKGDIIAVLESPVIRERIRANRLRRKRVAAFIDDLTLLIDRQQIPAIQPAGLVTPRYQQSLEELRQQLVLQQLVTDNLQNRCNRKKELFAVAAASKTEAEAVCSERDNSKARHKLFIKQQRQRWSSDREMLIEEKDQLDSEYDQLLTEKKQHRIRSPVSGTLQNVLGAFHDSFVHNSQVLAEISPDTALIAEVHVASADIGLLREGMSVRLQVDAFNHHEWGLLHGTVSSISEDVQISDGRLFFTLRCTLDRDYLELANGIRRNIKKGMTVQARFIVTRRSLLQLLHDSIDDWINPIWYDTTQDNTPEN</sequence>
<feature type="domain" description="AprE-like beta-barrel" evidence="7">
    <location>
        <begin position="275"/>
        <end position="361"/>
    </location>
</feature>
<dbReference type="RefSeq" id="WP_210512746.1">
    <property type="nucleotide sequence ID" value="NZ_JAFIDN010000009.1"/>
</dbReference>
<organism evidence="8 9">
    <name type="scientific">Natronogracilivirga saccharolytica</name>
    <dbReference type="NCBI Taxonomy" id="2812953"/>
    <lineage>
        <taxon>Bacteria</taxon>
        <taxon>Pseudomonadati</taxon>
        <taxon>Balneolota</taxon>
        <taxon>Balneolia</taxon>
        <taxon>Balneolales</taxon>
        <taxon>Cyclonatronaceae</taxon>
        <taxon>Natronogracilivirga</taxon>
    </lineage>
</organism>
<feature type="coiled-coil region" evidence="5">
    <location>
        <begin position="207"/>
        <end position="241"/>
    </location>
</feature>
<dbReference type="PANTHER" id="PTHR30386">
    <property type="entry name" value="MEMBRANE FUSION SUBUNIT OF EMRAB-TOLC MULTIDRUG EFFLUX PUMP"/>
    <property type="match status" value="1"/>
</dbReference>
<evidence type="ECO:0000256" key="4">
    <source>
        <dbReference type="ARBA" id="ARBA00023136"/>
    </source>
</evidence>
<evidence type="ECO:0000256" key="1">
    <source>
        <dbReference type="ARBA" id="ARBA00004167"/>
    </source>
</evidence>
<evidence type="ECO:0000259" key="7">
    <source>
        <dbReference type="Pfam" id="PF26002"/>
    </source>
</evidence>
<evidence type="ECO:0000256" key="2">
    <source>
        <dbReference type="ARBA" id="ARBA00022692"/>
    </source>
</evidence>
<comment type="caution">
    <text evidence="8">The sequence shown here is derived from an EMBL/GenBank/DDBJ whole genome shotgun (WGS) entry which is preliminary data.</text>
</comment>
<dbReference type="EMBL" id="JAFIDN010000009">
    <property type="protein sequence ID" value="MBP3193288.1"/>
    <property type="molecule type" value="Genomic_DNA"/>
</dbReference>
<proteinExistence type="predicted"/>
<comment type="subcellular location">
    <subcellularLocation>
        <location evidence="1">Membrane</location>
        <topology evidence="1">Single-pass membrane protein</topology>
    </subcellularLocation>
</comment>
<evidence type="ECO:0000256" key="3">
    <source>
        <dbReference type="ARBA" id="ARBA00022989"/>
    </source>
</evidence>
<protein>
    <submittedName>
        <fullName evidence="8">HlyD family efflux transporter periplasmic adaptor subunit</fullName>
    </submittedName>
</protein>
<accession>A0A8J7S7B2</accession>
<dbReference type="AlphaFoldDB" id="A0A8J7S7B2"/>
<dbReference type="PANTHER" id="PTHR30386:SF26">
    <property type="entry name" value="TRANSPORT PROTEIN COMB"/>
    <property type="match status" value="1"/>
</dbReference>
<dbReference type="InterPro" id="IPR058982">
    <property type="entry name" value="Beta-barrel_AprE"/>
</dbReference>
<evidence type="ECO:0000313" key="9">
    <source>
        <dbReference type="Proteomes" id="UP000673975"/>
    </source>
</evidence>
<keyword evidence="9" id="KW-1185">Reference proteome</keyword>
<feature type="transmembrane region" description="Helical" evidence="6">
    <location>
        <begin position="27"/>
        <end position="46"/>
    </location>
</feature>
<keyword evidence="4 6" id="KW-0472">Membrane</keyword>
<gene>
    <name evidence="8" type="ORF">NATSA_11475</name>
</gene>
<dbReference type="Pfam" id="PF26002">
    <property type="entry name" value="Beta-barrel_AprE"/>
    <property type="match status" value="1"/>
</dbReference>
<dbReference type="InterPro" id="IPR050739">
    <property type="entry name" value="MFP"/>
</dbReference>
<dbReference type="Proteomes" id="UP000673975">
    <property type="component" value="Unassembled WGS sequence"/>
</dbReference>
<evidence type="ECO:0000256" key="6">
    <source>
        <dbReference type="SAM" id="Phobius"/>
    </source>
</evidence>
<dbReference type="Gene3D" id="2.40.30.170">
    <property type="match status" value="1"/>
</dbReference>
<name>A0A8J7S7B2_9BACT</name>
<dbReference type="GO" id="GO:0016020">
    <property type="term" value="C:membrane"/>
    <property type="evidence" value="ECO:0007669"/>
    <property type="project" value="UniProtKB-SubCell"/>
</dbReference>